<dbReference type="SUPFAM" id="SSF81301">
    <property type="entry name" value="Nucleotidyltransferase"/>
    <property type="match status" value="1"/>
</dbReference>
<evidence type="ECO:0000313" key="3">
    <source>
        <dbReference type="Proteomes" id="UP000294682"/>
    </source>
</evidence>
<organism evidence="2 3">
    <name type="scientific">Harryflintia acetispora</name>
    <dbReference type="NCBI Taxonomy" id="1849041"/>
    <lineage>
        <taxon>Bacteria</taxon>
        <taxon>Bacillati</taxon>
        <taxon>Bacillota</taxon>
        <taxon>Clostridia</taxon>
        <taxon>Eubacteriales</taxon>
        <taxon>Oscillospiraceae</taxon>
        <taxon>Harryflintia</taxon>
    </lineage>
</organism>
<comment type="similarity">
    <text evidence="1">Belongs to the Iojap/RsfS family.</text>
</comment>
<evidence type="ECO:0000256" key="1">
    <source>
        <dbReference type="ARBA" id="ARBA00010574"/>
    </source>
</evidence>
<dbReference type="NCBIfam" id="TIGR00090">
    <property type="entry name" value="rsfS_iojap_ybeB"/>
    <property type="match status" value="1"/>
</dbReference>
<dbReference type="PANTHER" id="PTHR21043:SF0">
    <property type="entry name" value="MITOCHONDRIAL ASSEMBLY OF RIBOSOMAL LARGE SUBUNIT PROTEIN 1"/>
    <property type="match status" value="1"/>
</dbReference>
<dbReference type="AlphaFoldDB" id="A0A9X8UKU5"/>
<dbReference type="GO" id="GO:0043023">
    <property type="term" value="F:ribosomal large subunit binding"/>
    <property type="evidence" value="ECO:0007669"/>
    <property type="project" value="TreeGrafter"/>
</dbReference>
<comment type="caution">
    <text evidence="2">The sequence shown here is derived from an EMBL/GenBank/DDBJ whole genome shotgun (WGS) entry which is preliminary data.</text>
</comment>
<name>A0A9X8UKU5_9FIRM</name>
<sequence>MLEIKNISTLGDYFVVASGTSTTQVKAMADEVEFQLKEKGIYPKRVEGYQSAAWIVLDYYDVIVHVFCEETRQFYSLERLWTDAPQVDLSDILDPEQEDDK</sequence>
<dbReference type="EMBL" id="SLUK01000002">
    <property type="protein sequence ID" value="TCL44675.1"/>
    <property type="molecule type" value="Genomic_DNA"/>
</dbReference>
<dbReference type="InterPro" id="IPR004394">
    <property type="entry name" value="Iojap/RsfS/C7orf30"/>
</dbReference>
<keyword evidence="3" id="KW-1185">Reference proteome</keyword>
<gene>
    <name evidence="2" type="ORF">EDD78_102301</name>
</gene>
<dbReference type="Pfam" id="PF02410">
    <property type="entry name" value="RsfS"/>
    <property type="match status" value="1"/>
</dbReference>
<dbReference type="GO" id="GO:0090071">
    <property type="term" value="P:negative regulation of ribosome biogenesis"/>
    <property type="evidence" value="ECO:0007669"/>
    <property type="project" value="TreeGrafter"/>
</dbReference>
<evidence type="ECO:0000313" key="2">
    <source>
        <dbReference type="EMBL" id="TCL44675.1"/>
    </source>
</evidence>
<reference evidence="2 3" key="1">
    <citation type="submission" date="2019-03" db="EMBL/GenBank/DDBJ databases">
        <title>Genomic Encyclopedia of Type Strains, Phase IV (KMG-IV): sequencing the most valuable type-strain genomes for metagenomic binning, comparative biology and taxonomic classification.</title>
        <authorList>
            <person name="Goeker M."/>
        </authorList>
    </citation>
    <scope>NUCLEOTIDE SEQUENCE [LARGE SCALE GENOMIC DNA]</scope>
    <source>
        <strain evidence="2 3">DSM 100433</strain>
    </source>
</reference>
<dbReference type="InterPro" id="IPR043519">
    <property type="entry name" value="NT_sf"/>
</dbReference>
<dbReference type="PANTHER" id="PTHR21043">
    <property type="entry name" value="IOJAP SUPERFAMILY ORTHOLOG"/>
    <property type="match status" value="1"/>
</dbReference>
<protein>
    <submittedName>
        <fullName evidence="2">Ribosome-associated protein</fullName>
    </submittedName>
</protein>
<dbReference type="Proteomes" id="UP000294682">
    <property type="component" value="Unassembled WGS sequence"/>
</dbReference>
<dbReference type="Gene3D" id="3.30.460.10">
    <property type="entry name" value="Beta Polymerase, domain 2"/>
    <property type="match status" value="1"/>
</dbReference>
<accession>A0A9X8UKU5</accession>
<proteinExistence type="inferred from homology"/>
<dbReference type="GO" id="GO:0017148">
    <property type="term" value="P:negative regulation of translation"/>
    <property type="evidence" value="ECO:0007669"/>
    <property type="project" value="TreeGrafter"/>
</dbReference>